<dbReference type="GO" id="GO:0005634">
    <property type="term" value="C:nucleus"/>
    <property type="evidence" value="ECO:0007669"/>
    <property type="project" value="UniProtKB-SubCell"/>
</dbReference>
<keyword evidence="2" id="KW-0479">Metal-binding</keyword>
<dbReference type="FunFam" id="3.30.160.60:FF:000141">
    <property type="entry name" value="C2H2 zinc finger protein"/>
    <property type="match status" value="1"/>
</dbReference>
<evidence type="ECO:0000256" key="7">
    <source>
        <dbReference type="ARBA" id="ARBA00023163"/>
    </source>
</evidence>
<keyword evidence="8" id="KW-0539">Nucleus</keyword>
<dbReference type="Pfam" id="PF00096">
    <property type="entry name" value="zf-C2H2"/>
    <property type="match status" value="2"/>
</dbReference>
<dbReference type="EMBL" id="ML996081">
    <property type="protein sequence ID" value="KAF2156881.1"/>
    <property type="molecule type" value="Genomic_DNA"/>
</dbReference>
<dbReference type="SMART" id="SM00355">
    <property type="entry name" value="ZnF_C2H2"/>
    <property type="match status" value="2"/>
</dbReference>
<dbReference type="GO" id="GO:0000978">
    <property type="term" value="F:RNA polymerase II cis-regulatory region sequence-specific DNA binding"/>
    <property type="evidence" value="ECO:0007669"/>
    <property type="project" value="InterPro"/>
</dbReference>
<feature type="compositionally biased region" description="Polar residues" evidence="10">
    <location>
        <begin position="357"/>
        <end position="368"/>
    </location>
</feature>
<dbReference type="InterPro" id="IPR051059">
    <property type="entry name" value="VerF-like"/>
</dbReference>
<feature type="compositionally biased region" description="Low complexity" evidence="10">
    <location>
        <begin position="369"/>
        <end position="388"/>
    </location>
</feature>
<evidence type="ECO:0000256" key="4">
    <source>
        <dbReference type="ARBA" id="ARBA00022771"/>
    </source>
</evidence>
<dbReference type="FunFam" id="3.30.160.60:FF:000757">
    <property type="entry name" value="Transcription factor Msn2p"/>
    <property type="match status" value="1"/>
</dbReference>
<evidence type="ECO:0000256" key="9">
    <source>
        <dbReference type="PROSITE-ProRule" id="PRU00042"/>
    </source>
</evidence>
<reference evidence="12" key="1">
    <citation type="journal article" date="2020" name="Stud. Mycol.">
        <title>101 Dothideomycetes genomes: a test case for predicting lifestyles and emergence of pathogens.</title>
        <authorList>
            <person name="Haridas S."/>
            <person name="Albert R."/>
            <person name="Binder M."/>
            <person name="Bloem J."/>
            <person name="Labutti K."/>
            <person name="Salamov A."/>
            <person name="Andreopoulos B."/>
            <person name="Baker S."/>
            <person name="Barry K."/>
            <person name="Bills G."/>
            <person name="Bluhm B."/>
            <person name="Cannon C."/>
            <person name="Castanera R."/>
            <person name="Culley D."/>
            <person name="Daum C."/>
            <person name="Ezra D."/>
            <person name="Gonzalez J."/>
            <person name="Henrissat B."/>
            <person name="Kuo A."/>
            <person name="Liang C."/>
            <person name="Lipzen A."/>
            <person name="Lutzoni F."/>
            <person name="Magnuson J."/>
            <person name="Mondo S."/>
            <person name="Nolan M."/>
            <person name="Ohm R."/>
            <person name="Pangilinan J."/>
            <person name="Park H.-J."/>
            <person name="Ramirez L."/>
            <person name="Alfaro M."/>
            <person name="Sun H."/>
            <person name="Tritt A."/>
            <person name="Yoshinaga Y."/>
            <person name="Zwiers L.-H."/>
            <person name="Turgeon B."/>
            <person name="Goodwin S."/>
            <person name="Spatafora J."/>
            <person name="Crous P."/>
            <person name="Grigoriev I."/>
        </authorList>
    </citation>
    <scope>NUCLEOTIDE SEQUENCE</scope>
    <source>
        <strain evidence="12">CBS 260.36</strain>
    </source>
</reference>
<evidence type="ECO:0000256" key="1">
    <source>
        <dbReference type="ARBA" id="ARBA00004123"/>
    </source>
</evidence>
<feature type="region of interest" description="Disordered" evidence="10">
    <location>
        <begin position="517"/>
        <end position="541"/>
    </location>
</feature>
<dbReference type="PANTHER" id="PTHR40626:SF13">
    <property type="entry name" value="RESPIRATION FACTOR 2-RELATED"/>
    <property type="match status" value="1"/>
</dbReference>
<accession>A0A9P4MRT4</accession>
<dbReference type="OrthoDB" id="654211at2759"/>
<keyword evidence="6" id="KW-0805">Transcription regulation</keyword>
<evidence type="ECO:0000259" key="11">
    <source>
        <dbReference type="PROSITE" id="PS50157"/>
    </source>
</evidence>
<feature type="domain" description="C2H2-type" evidence="11">
    <location>
        <begin position="412"/>
        <end position="440"/>
    </location>
</feature>
<evidence type="ECO:0000313" key="12">
    <source>
        <dbReference type="EMBL" id="KAF2156881.1"/>
    </source>
</evidence>
<comment type="caution">
    <text evidence="12">The sequence shown here is derived from an EMBL/GenBank/DDBJ whole genome shotgun (WGS) entry which is preliminary data.</text>
</comment>
<feature type="region of interest" description="Disordered" evidence="10">
    <location>
        <begin position="351"/>
        <end position="407"/>
    </location>
</feature>
<dbReference type="Gene3D" id="3.30.160.60">
    <property type="entry name" value="Classic Zinc Finger"/>
    <property type="match status" value="2"/>
</dbReference>
<gene>
    <name evidence="12" type="ORF">K461DRAFT_289253</name>
</gene>
<feature type="domain" description="C2H2-type" evidence="11">
    <location>
        <begin position="441"/>
        <end position="463"/>
    </location>
</feature>
<dbReference type="SUPFAM" id="SSF57667">
    <property type="entry name" value="beta-beta-alpha zinc fingers"/>
    <property type="match status" value="1"/>
</dbReference>
<name>A0A9P4MRT4_9PEZI</name>
<evidence type="ECO:0000256" key="2">
    <source>
        <dbReference type="ARBA" id="ARBA00022723"/>
    </source>
</evidence>
<dbReference type="PROSITE" id="PS00028">
    <property type="entry name" value="ZINC_FINGER_C2H2_1"/>
    <property type="match status" value="2"/>
</dbReference>
<evidence type="ECO:0000256" key="5">
    <source>
        <dbReference type="ARBA" id="ARBA00022833"/>
    </source>
</evidence>
<dbReference type="GO" id="GO:0000785">
    <property type="term" value="C:chromatin"/>
    <property type="evidence" value="ECO:0007669"/>
    <property type="project" value="TreeGrafter"/>
</dbReference>
<keyword evidence="13" id="KW-1185">Reference proteome</keyword>
<dbReference type="AlphaFoldDB" id="A0A9P4MRT4"/>
<sequence>MEFQYMAPQQHLAQPSPFFYYSPEHTSENRNQGHLTPQPSSTFMSMPDYFQFQHVLDRPQSAGPQMVFHPQPNFIQQSMLTPTASPKPIGQKPSFLIQQHENPFLVRLEPQHYVPSTPTLSASGSSMSSQSVDSPALCPPVQNDYFGQKVSAEDDAYSAALCGELTTLGSTHSPPLTPVYLHPSTAAPAESAYLLSASSCPSLSPSPSPIPRSVLSDAEVCDPRNLTVSSFASEISSLPTLCPGDDQEHLKGNVSPAKLHNISVNDFAMSGLPTFEPLFDLQSEDAFAIDASHKRQRTNSGASQEVAFFGDSSFSEDDFSTGAILSPASDFSAFSDPVSFEMTRRTPVKSNMVDLSHYNTPATTQQKQSSPHGSMHSVMSSPSQSSPVNGHQSTGTRRGRKQSLTDDPSKTFVCTLCSRRFRRQEHLKRHYRSLHTHEKPFECTDCGKKFSRSDNLSQHQRTHGAGTVVMGLLPSEQQGQGMIYPTQQQHTDGKSFPDAAQLGAMLFDNAVEIAGGASTASSSNYSDEERKASAKKRRRDD</sequence>
<evidence type="ECO:0000256" key="8">
    <source>
        <dbReference type="ARBA" id="ARBA00023242"/>
    </source>
</evidence>
<keyword evidence="4 9" id="KW-0863">Zinc-finger</keyword>
<keyword evidence="3" id="KW-0677">Repeat</keyword>
<comment type="subcellular location">
    <subcellularLocation>
        <location evidence="1">Nucleus</location>
    </subcellularLocation>
</comment>
<evidence type="ECO:0000256" key="10">
    <source>
        <dbReference type="SAM" id="MobiDB-lite"/>
    </source>
</evidence>
<dbReference type="GO" id="GO:0008270">
    <property type="term" value="F:zinc ion binding"/>
    <property type="evidence" value="ECO:0007669"/>
    <property type="project" value="UniProtKB-KW"/>
</dbReference>
<keyword evidence="7" id="KW-0804">Transcription</keyword>
<protein>
    <recommendedName>
        <fullName evidence="11">C2H2-type domain-containing protein</fullName>
    </recommendedName>
</protein>
<evidence type="ECO:0000313" key="13">
    <source>
        <dbReference type="Proteomes" id="UP000799439"/>
    </source>
</evidence>
<evidence type="ECO:0000256" key="3">
    <source>
        <dbReference type="ARBA" id="ARBA00022737"/>
    </source>
</evidence>
<evidence type="ECO:0000256" key="6">
    <source>
        <dbReference type="ARBA" id="ARBA00023015"/>
    </source>
</evidence>
<organism evidence="12 13">
    <name type="scientific">Myriangium duriaei CBS 260.36</name>
    <dbReference type="NCBI Taxonomy" id="1168546"/>
    <lineage>
        <taxon>Eukaryota</taxon>
        <taxon>Fungi</taxon>
        <taxon>Dikarya</taxon>
        <taxon>Ascomycota</taxon>
        <taxon>Pezizomycotina</taxon>
        <taxon>Dothideomycetes</taxon>
        <taxon>Dothideomycetidae</taxon>
        <taxon>Myriangiales</taxon>
        <taxon>Myriangiaceae</taxon>
        <taxon>Myriangium</taxon>
    </lineage>
</organism>
<dbReference type="Proteomes" id="UP000799439">
    <property type="component" value="Unassembled WGS sequence"/>
</dbReference>
<dbReference type="PANTHER" id="PTHR40626">
    <property type="entry name" value="MIP31509P"/>
    <property type="match status" value="1"/>
</dbReference>
<dbReference type="InterPro" id="IPR036236">
    <property type="entry name" value="Znf_C2H2_sf"/>
</dbReference>
<dbReference type="PROSITE" id="PS50157">
    <property type="entry name" value="ZINC_FINGER_C2H2_2"/>
    <property type="match status" value="2"/>
</dbReference>
<dbReference type="GO" id="GO:0000981">
    <property type="term" value="F:DNA-binding transcription factor activity, RNA polymerase II-specific"/>
    <property type="evidence" value="ECO:0007669"/>
    <property type="project" value="InterPro"/>
</dbReference>
<keyword evidence="5" id="KW-0862">Zinc</keyword>
<dbReference type="InterPro" id="IPR013087">
    <property type="entry name" value="Znf_C2H2_type"/>
</dbReference>
<proteinExistence type="predicted"/>